<dbReference type="Pfam" id="PF00497">
    <property type="entry name" value="SBP_bac_3"/>
    <property type="match status" value="1"/>
</dbReference>
<evidence type="ECO:0000256" key="2">
    <source>
        <dbReference type="ARBA" id="ARBA00022448"/>
    </source>
</evidence>
<evidence type="ECO:0000313" key="7">
    <source>
        <dbReference type="EMBL" id="AVO47479.1"/>
    </source>
</evidence>
<evidence type="ECO:0000259" key="6">
    <source>
        <dbReference type="SMART" id="SM00062"/>
    </source>
</evidence>
<dbReference type="Gene3D" id="3.40.190.10">
    <property type="entry name" value="Periplasmic binding protein-like II"/>
    <property type="match status" value="2"/>
</dbReference>
<proteinExistence type="inferred from homology"/>
<dbReference type="InterPro" id="IPR018313">
    <property type="entry name" value="SBP_3_CS"/>
</dbReference>
<dbReference type="SUPFAM" id="SSF53850">
    <property type="entry name" value="Periplasmic binding protein-like II"/>
    <property type="match status" value="1"/>
</dbReference>
<accession>A0A2S0NH32</accession>
<sequence>MPLGRLFRRWAAGLALAAAAALPASAATLDTVKQRGSLVCGVSQGLAGFSDRSGGAWTGFDVDFCKAVAAAVLGDPAKVTYVPLSATERFEALAAGRIDLLSRNSTWTLEREAGLKLLFAGITFHDGQGFMVLRRPAVVSALELDGVPVCVQEGTTSALNVADFFRANSMRLTLHTLPTSAEALAALEAGRCDVLTTDQSALFAERLKLSKPAEAVILPDVVSKEPLGPVVRADDVAWFNIVKWVAHGLVNAEELGISTATADEAMRSAKPNVRRFVGAEGDLGVKLGLDNAFAIRAVRAVGNYAEIYERNVGAGSLLAIPRGMNQLWSMGGILYAPPLR</sequence>
<evidence type="ECO:0000313" key="8">
    <source>
        <dbReference type="Proteomes" id="UP000237889"/>
    </source>
</evidence>
<evidence type="ECO:0000256" key="5">
    <source>
        <dbReference type="SAM" id="SignalP"/>
    </source>
</evidence>
<feature type="signal peptide" evidence="5">
    <location>
        <begin position="1"/>
        <end position="26"/>
    </location>
</feature>
<evidence type="ECO:0000256" key="1">
    <source>
        <dbReference type="ARBA" id="ARBA00010333"/>
    </source>
</evidence>
<dbReference type="PANTHER" id="PTHR30085:SF7">
    <property type="entry name" value="AMINO-ACID ABC TRANSPORTER-BINDING PROTEIN YHDW-RELATED"/>
    <property type="match status" value="1"/>
</dbReference>
<dbReference type="InterPro" id="IPR051455">
    <property type="entry name" value="Bact_solute-bind_prot3"/>
</dbReference>
<dbReference type="CDD" id="cd13692">
    <property type="entry name" value="PBP2_BztA"/>
    <property type="match status" value="1"/>
</dbReference>
<keyword evidence="2" id="KW-0813">Transport</keyword>
<keyword evidence="8" id="KW-1185">Reference proteome</keyword>
<feature type="domain" description="Solute-binding protein family 3/N-terminal" evidence="6">
    <location>
        <begin position="37"/>
        <end position="265"/>
    </location>
</feature>
<dbReference type="PANTHER" id="PTHR30085">
    <property type="entry name" value="AMINO ACID ABC TRANSPORTER PERMEASE"/>
    <property type="match status" value="1"/>
</dbReference>
<dbReference type="KEGG" id="phr:C6569_01930"/>
<dbReference type="AlphaFoldDB" id="A0A2S0NH32"/>
<gene>
    <name evidence="7" type="ORF">C6569_01930</name>
</gene>
<dbReference type="PROSITE" id="PS01039">
    <property type="entry name" value="SBP_BACTERIAL_3"/>
    <property type="match status" value="1"/>
</dbReference>
<reference evidence="7 8" key="1">
    <citation type="submission" date="2018-03" db="EMBL/GenBank/DDBJ databases">
        <title>Genome sequencing of Phreatobacter sp.</title>
        <authorList>
            <person name="Kim S.-J."/>
            <person name="Heo J."/>
            <person name="Kwon S.-W."/>
        </authorList>
    </citation>
    <scope>NUCLEOTIDE SEQUENCE [LARGE SCALE GENOMIC DNA]</scope>
    <source>
        <strain evidence="7 8">S-12</strain>
    </source>
</reference>
<dbReference type="EMBL" id="CP027668">
    <property type="protein sequence ID" value="AVO47479.1"/>
    <property type="molecule type" value="Genomic_DNA"/>
</dbReference>
<protein>
    <submittedName>
        <fullName evidence="7">Amino acid ABC transporter substrate-bindnig protein</fullName>
    </submittedName>
</protein>
<dbReference type="OrthoDB" id="9777941at2"/>
<dbReference type="GO" id="GO:0006865">
    <property type="term" value="P:amino acid transport"/>
    <property type="evidence" value="ECO:0007669"/>
    <property type="project" value="TreeGrafter"/>
</dbReference>
<organism evidence="7 8">
    <name type="scientific">Phreatobacter cathodiphilus</name>
    <dbReference type="NCBI Taxonomy" id="1868589"/>
    <lineage>
        <taxon>Bacteria</taxon>
        <taxon>Pseudomonadati</taxon>
        <taxon>Pseudomonadota</taxon>
        <taxon>Alphaproteobacteria</taxon>
        <taxon>Hyphomicrobiales</taxon>
        <taxon>Phreatobacteraceae</taxon>
        <taxon>Phreatobacter</taxon>
    </lineage>
</organism>
<name>A0A2S0NH32_9HYPH</name>
<dbReference type="Proteomes" id="UP000237889">
    <property type="component" value="Chromosome"/>
</dbReference>
<evidence type="ECO:0000256" key="3">
    <source>
        <dbReference type="ARBA" id="ARBA00022729"/>
    </source>
</evidence>
<feature type="chain" id="PRO_5015459183" evidence="5">
    <location>
        <begin position="27"/>
        <end position="340"/>
    </location>
</feature>
<evidence type="ECO:0000256" key="4">
    <source>
        <dbReference type="RuleBase" id="RU003744"/>
    </source>
</evidence>
<dbReference type="SMART" id="SM00062">
    <property type="entry name" value="PBPb"/>
    <property type="match status" value="1"/>
</dbReference>
<comment type="similarity">
    <text evidence="1 4">Belongs to the bacterial solute-binding protein 3 family.</text>
</comment>
<keyword evidence="3 5" id="KW-0732">Signal</keyword>
<dbReference type="InterPro" id="IPR001638">
    <property type="entry name" value="Solute-binding_3/MltF_N"/>
</dbReference>